<protein>
    <submittedName>
        <fullName evidence="2">Uncharacterized protein</fullName>
    </submittedName>
</protein>
<gene>
    <name evidence="2" type="ORF">ASPZODRAFT_136126</name>
</gene>
<dbReference type="VEuPathDB" id="FungiDB:ASPZODRAFT_136126"/>
<evidence type="ECO:0000313" key="3">
    <source>
        <dbReference type="Proteomes" id="UP000184188"/>
    </source>
</evidence>
<organism evidence="2 3">
    <name type="scientific">Penicilliopsis zonata CBS 506.65</name>
    <dbReference type="NCBI Taxonomy" id="1073090"/>
    <lineage>
        <taxon>Eukaryota</taxon>
        <taxon>Fungi</taxon>
        <taxon>Dikarya</taxon>
        <taxon>Ascomycota</taxon>
        <taxon>Pezizomycotina</taxon>
        <taxon>Eurotiomycetes</taxon>
        <taxon>Eurotiomycetidae</taxon>
        <taxon>Eurotiales</taxon>
        <taxon>Aspergillaceae</taxon>
        <taxon>Penicilliopsis</taxon>
    </lineage>
</organism>
<accession>A0A1L9S919</accession>
<dbReference type="Proteomes" id="UP000184188">
    <property type="component" value="Unassembled WGS sequence"/>
</dbReference>
<sequence>MFDSQPTKRARANTAGDAHDASTPAEQDHLSQTRTNAEQLDKASLVELVAQAVRLHPDIENLLDSTLHRIHEREGNRVISFEGLSGSIWKSLNVTHARLSGSNQYDMAGEVCREINETVESIAARCGPSANPKTRFNGLSVLRKIGKSIAYAVDTLGHEVHKQYQWDTSLEEAMAKIIRSMEREERESIRWDEGPDALWFKLLELQDLAEDFCIFVELNDAVALLEDEDDEDDDDDDDEDEDVDEVEDFYQEGEYYEEEV</sequence>
<evidence type="ECO:0000313" key="2">
    <source>
        <dbReference type="EMBL" id="OJJ43672.1"/>
    </source>
</evidence>
<evidence type="ECO:0000256" key="1">
    <source>
        <dbReference type="SAM" id="MobiDB-lite"/>
    </source>
</evidence>
<dbReference type="EMBL" id="KV878351">
    <property type="protein sequence ID" value="OJJ43672.1"/>
    <property type="molecule type" value="Genomic_DNA"/>
</dbReference>
<keyword evidence="3" id="KW-1185">Reference proteome</keyword>
<feature type="region of interest" description="Disordered" evidence="1">
    <location>
        <begin position="1"/>
        <end position="36"/>
    </location>
</feature>
<dbReference type="OrthoDB" id="4364733at2759"/>
<feature type="region of interest" description="Disordered" evidence="1">
    <location>
        <begin position="225"/>
        <end position="245"/>
    </location>
</feature>
<name>A0A1L9S919_9EURO</name>
<dbReference type="GeneID" id="34610452"/>
<dbReference type="AlphaFoldDB" id="A0A1L9S919"/>
<proteinExistence type="predicted"/>
<reference evidence="3" key="1">
    <citation type="journal article" date="2017" name="Genome Biol.">
        <title>Comparative genomics reveals high biological diversity and specific adaptations in the industrially and medically important fungal genus Aspergillus.</title>
        <authorList>
            <person name="de Vries R.P."/>
            <person name="Riley R."/>
            <person name="Wiebenga A."/>
            <person name="Aguilar-Osorio G."/>
            <person name="Amillis S."/>
            <person name="Uchima C.A."/>
            <person name="Anderluh G."/>
            <person name="Asadollahi M."/>
            <person name="Askin M."/>
            <person name="Barry K."/>
            <person name="Battaglia E."/>
            <person name="Bayram O."/>
            <person name="Benocci T."/>
            <person name="Braus-Stromeyer S.A."/>
            <person name="Caldana C."/>
            <person name="Canovas D."/>
            <person name="Cerqueira G.C."/>
            <person name="Chen F."/>
            <person name="Chen W."/>
            <person name="Choi C."/>
            <person name="Clum A."/>
            <person name="Dos Santos R.A."/>
            <person name="Damasio A.R."/>
            <person name="Diallinas G."/>
            <person name="Emri T."/>
            <person name="Fekete E."/>
            <person name="Flipphi M."/>
            <person name="Freyberg S."/>
            <person name="Gallo A."/>
            <person name="Gournas C."/>
            <person name="Habgood R."/>
            <person name="Hainaut M."/>
            <person name="Harispe M.L."/>
            <person name="Henrissat B."/>
            <person name="Hilden K.S."/>
            <person name="Hope R."/>
            <person name="Hossain A."/>
            <person name="Karabika E."/>
            <person name="Karaffa L."/>
            <person name="Karanyi Z."/>
            <person name="Krasevec N."/>
            <person name="Kuo A."/>
            <person name="Kusch H."/>
            <person name="LaButti K."/>
            <person name="Lagendijk E.L."/>
            <person name="Lapidus A."/>
            <person name="Levasseur A."/>
            <person name="Lindquist E."/>
            <person name="Lipzen A."/>
            <person name="Logrieco A.F."/>
            <person name="MacCabe A."/>
            <person name="Maekelae M.R."/>
            <person name="Malavazi I."/>
            <person name="Melin P."/>
            <person name="Meyer V."/>
            <person name="Mielnichuk N."/>
            <person name="Miskei M."/>
            <person name="Molnar A.P."/>
            <person name="Mule G."/>
            <person name="Ngan C.Y."/>
            <person name="Orejas M."/>
            <person name="Orosz E."/>
            <person name="Ouedraogo J.P."/>
            <person name="Overkamp K.M."/>
            <person name="Park H.-S."/>
            <person name="Perrone G."/>
            <person name="Piumi F."/>
            <person name="Punt P.J."/>
            <person name="Ram A.F."/>
            <person name="Ramon A."/>
            <person name="Rauscher S."/>
            <person name="Record E."/>
            <person name="Riano-Pachon D.M."/>
            <person name="Robert V."/>
            <person name="Roehrig J."/>
            <person name="Ruller R."/>
            <person name="Salamov A."/>
            <person name="Salih N.S."/>
            <person name="Samson R.A."/>
            <person name="Sandor E."/>
            <person name="Sanguinetti M."/>
            <person name="Schuetze T."/>
            <person name="Sepcic K."/>
            <person name="Shelest E."/>
            <person name="Sherlock G."/>
            <person name="Sophianopoulou V."/>
            <person name="Squina F.M."/>
            <person name="Sun H."/>
            <person name="Susca A."/>
            <person name="Todd R.B."/>
            <person name="Tsang A."/>
            <person name="Unkles S.E."/>
            <person name="van de Wiele N."/>
            <person name="van Rossen-Uffink D."/>
            <person name="Oliveira J.V."/>
            <person name="Vesth T.C."/>
            <person name="Visser J."/>
            <person name="Yu J.-H."/>
            <person name="Zhou M."/>
            <person name="Andersen M.R."/>
            <person name="Archer D.B."/>
            <person name="Baker S.E."/>
            <person name="Benoit I."/>
            <person name="Brakhage A.A."/>
            <person name="Braus G.H."/>
            <person name="Fischer R."/>
            <person name="Frisvad J.C."/>
            <person name="Goldman G.H."/>
            <person name="Houbraken J."/>
            <person name="Oakley B."/>
            <person name="Pocsi I."/>
            <person name="Scazzocchio C."/>
            <person name="Seiboth B."/>
            <person name="vanKuyk P.A."/>
            <person name="Wortman J."/>
            <person name="Dyer P.S."/>
            <person name="Grigoriev I.V."/>
        </authorList>
    </citation>
    <scope>NUCLEOTIDE SEQUENCE [LARGE SCALE GENOMIC DNA]</scope>
    <source>
        <strain evidence="3">CBS 506.65</strain>
    </source>
</reference>
<dbReference type="RefSeq" id="XP_022578182.1">
    <property type="nucleotide sequence ID" value="XM_022723987.1"/>
</dbReference>